<dbReference type="OrthoDB" id="237163at2157"/>
<accession>A0A544QLP3</accession>
<dbReference type="InterPro" id="IPR058782">
    <property type="entry name" value="GIY_YIG_3"/>
</dbReference>
<dbReference type="EMBL" id="SESI01000003">
    <property type="protein sequence ID" value="TQQ79514.1"/>
    <property type="molecule type" value="Genomic_DNA"/>
</dbReference>
<dbReference type="Proteomes" id="UP000315385">
    <property type="component" value="Unassembled WGS sequence"/>
</dbReference>
<proteinExistence type="predicted"/>
<organism evidence="2 3">
    <name type="scientific">Halonotius roseus</name>
    <dbReference type="NCBI Taxonomy" id="2511997"/>
    <lineage>
        <taxon>Archaea</taxon>
        <taxon>Methanobacteriati</taxon>
        <taxon>Methanobacteriota</taxon>
        <taxon>Stenosarchaea group</taxon>
        <taxon>Halobacteria</taxon>
        <taxon>Halobacteriales</taxon>
        <taxon>Haloferacaceae</taxon>
        <taxon>Halonotius</taxon>
    </lineage>
</organism>
<dbReference type="AlphaFoldDB" id="A0A544QLP3"/>
<evidence type="ECO:0000313" key="2">
    <source>
        <dbReference type="EMBL" id="TQQ79514.1"/>
    </source>
</evidence>
<protein>
    <recommendedName>
        <fullName evidence="1">GIY-YIG domain-containing protein</fullName>
    </recommendedName>
</protein>
<gene>
    <name evidence="2" type="ORF">EWF95_10890</name>
</gene>
<reference evidence="2 3" key="1">
    <citation type="submission" date="2019-02" db="EMBL/GenBank/DDBJ databases">
        <title>Halonotius sp. a new haloqrchaeon isolated from saline water.</title>
        <authorList>
            <person name="Duran-Viseras A."/>
            <person name="Sanchez-Porro C."/>
            <person name="Ventosa A."/>
        </authorList>
    </citation>
    <scope>NUCLEOTIDE SEQUENCE [LARGE SCALE GENOMIC DNA]</scope>
    <source>
        <strain evidence="2 3">F9-27</strain>
    </source>
</reference>
<evidence type="ECO:0000259" key="1">
    <source>
        <dbReference type="Pfam" id="PF26468"/>
    </source>
</evidence>
<dbReference type="RefSeq" id="WP_142444103.1">
    <property type="nucleotide sequence ID" value="NZ_SESI01000003.1"/>
</dbReference>
<sequence length="237" mass="27439">MTRQNDLDTVYSLLDDLESTVGGMRKLGDCDGRMNWPDRGIYFFFHPDETRSETDQPRLTRIGTHAVSEGSSTSLWNRLRTHRGAQRGSYEGGGNHRGSVFRKRVGEAIIERDNLEEEYPEWGVGSSAARELRMEELDLERRVSEYIRELPFLWVDVDDEPSSESDRAYIERNMIALVSNVDTEAIDPRREDWLGHDSPVTEIKQSGLWNINHVDEDYQPEFLETFESYIDRMPGFA</sequence>
<keyword evidence="3" id="KW-1185">Reference proteome</keyword>
<dbReference type="Pfam" id="PF26468">
    <property type="entry name" value="GIY_YIG_3"/>
    <property type="match status" value="1"/>
</dbReference>
<evidence type="ECO:0000313" key="3">
    <source>
        <dbReference type="Proteomes" id="UP000315385"/>
    </source>
</evidence>
<comment type="caution">
    <text evidence="2">The sequence shown here is derived from an EMBL/GenBank/DDBJ whole genome shotgun (WGS) entry which is preliminary data.</text>
</comment>
<feature type="domain" description="GIY-YIG" evidence="1">
    <location>
        <begin position="1"/>
        <end position="233"/>
    </location>
</feature>
<name>A0A544QLP3_9EURY</name>